<keyword evidence="2" id="KW-1185">Reference proteome</keyword>
<dbReference type="InParanoid" id="E8MYS6"/>
<dbReference type="RefSeq" id="WP_013560778.1">
    <property type="nucleotide sequence ID" value="NC_014960.1"/>
</dbReference>
<evidence type="ECO:0000313" key="2">
    <source>
        <dbReference type="Proteomes" id="UP000008922"/>
    </source>
</evidence>
<dbReference type="KEGG" id="atm:ANT_23860"/>
<name>E8MYS6_ANATU</name>
<dbReference type="AlphaFoldDB" id="E8MYS6"/>
<gene>
    <name evidence="1" type="ordered locus">ANT_23860</name>
</gene>
<reference evidence="1 2" key="1">
    <citation type="submission" date="2010-12" db="EMBL/GenBank/DDBJ databases">
        <title>Whole genome sequence of Anaerolinea thermophila UNI-1.</title>
        <authorList>
            <person name="Narita-Yamada S."/>
            <person name="Kishi E."/>
            <person name="Watanabe Y."/>
            <person name="Takasaki K."/>
            <person name="Ankai A."/>
            <person name="Oguchi A."/>
            <person name="Fukui S."/>
            <person name="Takahashi M."/>
            <person name="Yashiro I."/>
            <person name="Hosoyama A."/>
            <person name="Sekiguchi Y."/>
            <person name="Hanada S."/>
            <person name="Fujita N."/>
        </authorList>
    </citation>
    <scope>NUCLEOTIDE SEQUENCE [LARGE SCALE GENOMIC DNA]</scope>
    <source>
        <strain evidence="2">DSM 14523 / JCM 11388 / NBRC 100420 / UNI-1</strain>
    </source>
</reference>
<evidence type="ECO:0000313" key="1">
    <source>
        <dbReference type="EMBL" id="BAJ64412.1"/>
    </source>
</evidence>
<dbReference type="EMBL" id="AP012029">
    <property type="protein sequence ID" value="BAJ64412.1"/>
    <property type="molecule type" value="Genomic_DNA"/>
</dbReference>
<proteinExistence type="predicted"/>
<accession>E8MYS6</accession>
<organism evidence="1 2">
    <name type="scientific">Anaerolinea thermophila (strain DSM 14523 / JCM 11388 / NBRC 100420 / UNI-1)</name>
    <dbReference type="NCBI Taxonomy" id="926569"/>
    <lineage>
        <taxon>Bacteria</taxon>
        <taxon>Bacillati</taxon>
        <taxon>Chloroflexota</taxon>
        <taxon>Anaerolineae</taxon>
        <taxon>Anaerolineales</taxon>
        <taxon>Anaerolineaceae</taxon>
        <taxon>Anaerolinea</taxon>
    </lineage>
</organism>
<sequence>MRPGDLPVPSAYAVVKVLPLAGNHPGGLAPPYALCGVEFSLGQGWVALPVLLARLKWDFGR</sequence>
<protein>
    <submittedName>
        <fullName evidence="1">Uncharacterized protein</fullName>
    </submittedName>
</protein>
<dbReference type="Proteomes" id="UP000008922">
    <property type="component" value="Chromosome"/>
</dbReference>
<dbReference type="HOGENOM" id="CLU_2912330_0_0_0"/>